<gene>
    <name evidence="1" type="ORF">ROTO_04840</name>
</gene>
<evidence type="ECO:0008006" key="3">
    <source>
        <dbReference type="Google" id="ProtNLM"/>
    </source>
</evidence>
<dbReference type="SUPFAM" id="SSF53335">
    <property type="entry name" value="S-adenosyl-L-methionine-dependent methyltransferases"/>
    <property type="match status" value="1"/>
</dbReference>
<dbReference type="OrthoDB" id="799111at2"/>
<dbReference type="Proteomes" id="UP000037046">
    <property type="component" value="Unassembled WGS sequence"/>
</dbReference>
<dbReference type="Gene3D" id="3.40.50.150">
    <property type="entry name" value="Vaccinia Virus protein VP39"/>
    <property type="match status" value="1"/>
</dbReference>
<keyword evidence="2" id="KW-1185">Reference proteome</keyword>
<dbReference type="RefSeq" id="WP_050661435.1">
    <property type="nucleotide sequence ID" value="NZ_CP118494.1"/>
</dbReference>
<name>A0A0L6CYG0_9RHOB</name>
<proteinExistence type="predicted"/>
<accession>A0A0L6CYG0</accession>
<dbReference type="PATRIC" id="fig|74031.6.peg.497"/>
<evidence type="ECO:0000313" key="1">
    <source>
        <dbReference type="EMBL" id="KNX42837.1"/>
    </source>
</evidence>
<sequence length="245" mass="27982">MALFKKKKPGRHKEAGFGENTGTHYRKVLENLFKLRAPEWYLEIGSRDGRSLSLCPCNYIAIDIEFKVEHDTFNSAQQMMFFQQSSDDFFASGFLSRNDITPDLAFVDGLHHFEFALRDFMNCERNMKPGGLVCLHDVSPYNAAMTTRDTDYTNVLKRPWTGDVWKVIAALLDYRPDLDINILNAEATGLGCIENLDPSNNTLFERYDEIVKKYIDVDLAELGPETYFGRFSLTDAEAYLARQAG</sequence>
<evidence type="ECO:0000313" key="2">
    <source>
        <dbReference type="Proteomes" id="UP000037046"/>
    </source>
</evidence>
<reference evidence="2" key="1">
    <citation type="submission" date="2015-07" db="EMBL/GenBank/DDBJ databases">
        <title>Draft Genome Sequence of Roseovarius tolerans EL-164, a producer of N-Acylated Alanine Methyl Esters (NAMEs).</title>
        <authorList>
            <person name="Voget S."/>
            <person name="Bruns H."/>
            <person name="Wagner-Doebler I."/>
            <person name="Schulz S."/>
            <person name="Daniel R."/>
        </authorList>
    </citation>
    <scope>NUCLEOTIDE SEQUENCE [LARGE SCALE GENOMIC DNA]</scope>
    <source>
        <strain evidence="2">EL-164</strain>
    </source>
</reference>
<organism evidence="1 2">
    <name type="scientific">Roseovarius tolerans</name>
    <dbReference type="NCBI Taxonomy" id="74031"/>
    <lineage>
        <taxon>Bacteria</taxon>
        <taxon>Pseudomonadati</taxon>
        <taxon>Pseudomonadota</taxon>
        <taxon>Alphaproteobacteria</taxon>
        <taxon>Rhodobacterales</taxon>
        <taxon>Roseobacteraceae</taxon>
        <taxon>Roseovarius</taxon>
    </lineage>
</organism>
<dbReference type="AlphaFoldDB" id="A0A0L6CYG0"/>
<dbReference type="EMBL" id="LGVV01000004">
    <property type="protein sequence ID" value="KNX42837.1"/>
    <property type="molecule type" value="Genomic_DNA"/>
</dbReference>
<dbReference type="InterPro" id="IPR029063">
    <property type="entry name" value="SAM-dependent_MTases_sf"/>
</dbReference>
<comment type="caution">
    <text evidence="1">The sequence shown here is derived from an EMBL/GenBank/DDBJ whole genome shotgun (WGS) entry which is preliminary data.</text>
</comment>
<protein>
    <recommendedName>
        <fullName evidence="3">Methyltransferase domain-containing protein</fullName>
    </recommendedName>
</protein>
<dbReference type="Pfam" id="PF13578">
    <property type="entry name" value="Methyltransf_24"/>
    <property type="match status" value="1"/>
</dbReference>
<dbReference type="STRING" id="74031.SAMN04488077_1103"/>